<dbReference type="Pfam" id="PF18909">
    <property type="entry name" value="dGTP_diPhyd_N"/>
    <property type="match status" value="1"/>
</dbReference>
<reference evidence="2 3" key="1">
    <citation type="submission" date="2024-03" db="EMBL/GenBank/DDBJ databases">
        <title>Human intestinal bacterial collection.</title>
        <authorList>
            <person name="Pauvert C."/>
            <person name="Hitch T.C.A."/>
            <person name="Clavel T."/>
        </authorList>
    </citation>
    <scope>NUCLEOTIDE SEQUENCE [LARGE SCALE GENOMIC DNA]</scope>
    <source>
        <strain evidence="2 3">CLA-AA-H175</strain>
    </source>
</reference>
<evidence type="ECO:0000259" key="1">
    <source>
        <dbReference type="Pfam" id="PF18909"/>
    </source>
</evidence>
<proteinExistence type="predicted"/>
<dbReference type="EMBL" id="JBBMEO010000003">
    <property type="protein sequence ID" value="MEQ2361324.1"/>
    <property type="molecule type" value="Genomic_DNA"/>
</dbReference>
<comment type="caution">
    <text evidence="2">The sequence shown here is derived from an EMBL/GenBank/DDBJ whole genome shotgun (WGS) entry which is preliminary data.</text>
</comment>
<feature type="domain" description="dATP/dGTP diphosphohydrolase N-terminal" evidence="1">
    <location>
        <begin position="14"/>
        <end position="106"/>
    </location>
</feature>
<gene>
    <name evidence="2" type="ORF">WMO44_04055</name>
</gene>
<accession>A0ABV1AT13</accession>
<dbReference type="Proteomes" id="UP001457197">
    <property type="component" value="Unassembled WGS sequence"/>
</dbReference>
<evidence type="ECO:0000313" key="2">
    <source>
        <dbReference type="EMBL" id="MEQ2361324.1"/>
    </source>
</evidence>
<keyword evidence="3" id="KW-1185">Reference proteome</keyword>
<organism evidence="2 3">
    <name type="scientific">Faecalibacterium tardum</name>
    <dbReference type="NCBI Taxonomy" id="3133156"/>
    <lineage>
        <taxon>Bacteria</taxon>
        <taxon>Bacillati</taxon>
        <taxon>Bacillota</taxon>
        <taxon>Clostridia</taxon>
        <taxon>Eubacteriales</taxon>
        <taxon>Oscillospiraceae</taxon>
        <taxon>Faecalibacterium</taxon>
    </lineage>
</organism>
<dbReference type="RefSeq" id="WP_349151830.1">
    <property type="nucleotide sequence ID" value="NZ_JBBMEO010000003.1"/>
</dbReference>
<evidence type="ECO:0000313" key="3">
    <source>
        <dbReference type="Proteomes" id="UP001457197"/>
    </source>
</evidence>
<protein>
    <submittedName>
        <fullName evidence="2">dATP/dGTP diphosphohydrolase domain-containing protein</fullName>
    </submittedName>
</protein>
<name>A0ABV1AT13_9FIRM</name>
<dbReference type="InterPro" id="IPR044038">
    <property type="entry name" value="dATP/dGTP_diPOhydrolase_N"/>
</dbReference>
<sequence>MIKDSGDRTEFETGAKRDMHAGKGRMDLLPWYGIMEVSKHCEEGALKYGEHNVDKGIPLHSLLDSASRHLAKYMVGMDDEDHLRAACWNLLWALNQRVTHPELDDRFCVKVQKEAKKKKSEWVAYPWRCKYCHHVFAEAAGYWTGENEVSFTCPHCGGIERWTPPVSPNAEEGQKKEDENVHCYCGKTLAKETSRGLKLCYPEKVRLDATGAAFLRCPDCDQEIMVLHPVWDEMGGIIV</sequence>